<reference evidence="2" key="1">
    <citation type="journal article" date="2006" name="PLoS Biol.">
        <title>Macronuclear genome sequence of the ciliate Tetrahymena thermophila, a model eukaryote.</title>
        <authorList>
            <person name="Eisen J.A."/>
            <person name="Coyne R.S."/>
            <person name="Wu M."/>
            <person name="Wu D."/>
            <person name="Thiagarajan M."/>
            <person name="Wortman J.R."/>
            <person name="Badger J.H."/>
            <person name="Ren Q."/>
            <person name="Amedeo P."/>
            <person name="Jones K.M."/>
            <person name="Tallon L.J."/>
            <person name="Delcher A.L."/>
            <person name="Salzberg S.L."/>
            <person name="Silva J.C."/>
            <person name="Haas B.J."/>
            <person name="Majoros W.H."/>
            <person name="Farzad M."/>
            <person name="Carlton J.M."/>
            <person name="Smith R.K. Jr."/>
            <person name="Garg J."/>
            <person name="Pearlman R.E."/>
            <person name="Karrer K.M."/>
            <person name="Sun L."/>
            <person name="Manning G."/>
            <person name="Elde N.C."/>
            <person name="Turkewitz A.P."/>
            <person name="Asai D.J."/>
            <person name="Wilkes D.E."/>
            <person name="Wang Y."/>
            <person name="Cai H."/>
            <person name="Collins K."/>
            <person name="Stewart B.A."/>
            <person name="Lee S.R."/>
            <person name="Wilamowska K."/>
            <person name="Weinberg Z."/>
            <person name="Ruzzo W.L."/>
            <person name="Wloga D."/>
            <person name="Gaertig J."/>
            <person name="Frankel J."/>
            <person name="Tsao C.-C."/>
            <person name="Gorovsky M.A."/>
            <person name="Keeling P.J."/>
            <person name="Waller R.F."/>
            <person name="Patron N.J."/>
            <person name="Cherry J.M."/>
            <person name="Stover N.A."/>
            <person name="Krieger C.J."/>
            <person name="del Toro C."/>
            <person name="Ryder H.F."/>
            <person name="Williamson S.C."/>
            <person name="Barbeau R.A."/>
            <person name="Hamilton E.P."/>
            <person name="Orias E."/>
        </authorList>
    </citation>
    <scope>NUCLEOTIDE SEQUENCE [LARGE SCALE GENOMIC DNA]</scope>
    <source>
        <strain evidence="2">SB210</strain>
    </source>
</reference>
<dbReference type="Proteomes" id="UP000009168">
    <property type="component" value="Unassembled WGS sequence"/>
</dbReference>
<name>W7XIC0_TETTS</name>
<keyword evidence="2" id="KW-1185">Reference proteome</keyword>
<evidence type="ECO:0000313" key="2">
    <source>
        <dbReference type="Proteomes" id="UP000009168"/>
    </source>
</evidence>
<organism evidence="1 2">
    <name type="scientific">Tetrahymena thermophila (strain SB210)</name>
    <dbReference type="NCBI Taxonomy" id="312017"/>
    <lineage>
        <taxon>Eukaryota</taxon>
        <taxon>Sar</taxon>
        <taxon>Alveolata</taxon>
        <taxon>Ciliophora</taxon>
        <taxon>Intramacronucleata</taxon>
        <taxon>Oligohymenophorea</taxon>
        <taxon>Hymenostomatida</taxon>
        <taxon>Tetrahymenina</taxon>
        <taxon>Tetrahymenidae</taxon>
        <taxon>Tetrahymena</taxon>
    </lineage>
</organism>
<dbReference type="RefSeq" id="XP_012652986.1">
    <property type="nucleotide sequence ID" value="XM_012797532.1"/>
</dbReference>
<evidence type="ECO:0000313" key="1">
    <source>
        <dbReference type="EMBL" id="EWS74501.1"/>
    </source>
</evidence>
<dbReference type="EMBL" id="GG662706">
    <property type="protein sequence ID" value="EWS74501.1"/>
    <property type="molecule type" value="Genomic_DNA"/>
</dbReference>
<protein>
    <submittedName>
        <fullName evidence="1">Uncharacterized protein</fullName>
    </submittedName>
</protein>
<sequence length="75" mass="9052">MKQLQFHQQLIEICSQKLLVSQQIRKQKHRKSKQFQQKLLCLLNIKKGIFKNNNQINIQKYFLSNSKAHQNVFQL</sequence>
<dbReference type="AlphaFoldDB" id="W7XIC0"/>
<dbReference type="InParanoid" id="W7XIC0"/>
<accession>W7XIC0</accession>
<proteinExistence type="predicted"/>
<gene>
    <name evidence="1" type="ORF">TTHERM_000382279</name>
</gene>
<dbReference type="KEGG" id="tet:TTHERM_000382279"/>
<dbReference type="GeneID" id="24438679"/>